<dbReference type="GO" id="GO:0008839">
    <property type="term" value="F:4-hydroxy-tetrahydrodipicolinate reductase"/>
    <property type="evidence" value="ECO:0007669"/>
    <property type="project" value="UniProtKB-EC"/>
</dbReference>
<dbReference type="Pfam" id="PF01113">
    <property type="entry name" value="DapB_N"/>
    <property type="match status" value="1"/>
</dbReference>
<dbReference type="PANTHER" id="PTHR20836">
    <property type="entry name" value="DIHYDRODIPICOLINATE REDUCTASE"/>
    <property type="match status" value="1"/>
</dbReference>
<feature type="domain" description="Dihydrodipicolinate reductase C-terminal" evidence="13">
    <location>
        <begin position="109"/>
        <end position="202"/>
    </location>
</feature>
<evidence type="ECO:0000256" key="4">
    <source>
        <dbReference type="ARBA" id="ARBA00022915"/>
    </source>
</evidence>
<evidence type="ECO:0000259" key="12">
    <source>
        <dbReference type="Pfam" id="PF01113"/>
    </source>
</evidence>
<accession>A0A4R7VKM7</accession>
<evidence type="ECO:0000256" key="2">
    <source>
        <dbReference type="ARBA" id="ARBA00022605"/>
    </source>
</evidence>
<feature type="domain" description="Dihydrodipicolinate reductase N-terminal" evidence="12">
    <location>
        <begin position="39"/>
        <end position="97"/>
    </location>
</feature>
<dbReference type="GO" id="GO:0009089">
    <property type="term" value="P:lysine biosynthetic process via diaminopimelate"/>
    <property type="evidence" value="ECO:0007669"/>
    <property type="project" value="InterPro"/>
</dbReference>
<protein>
    <recommendedName>
        <fullName evidence="9">4-hydroxy-tetrahydrodipicolinate reductase</fullName>
        <ecNumber evidence="9">1.17.1.8</ecNumber>
    </recommendedName>
</protein>
<dbReference type="Gene3D" id="3.40.50.720">
    <property type="entry name" value="NAD(P)-binding Rossmann-like Domain"/>
    <property type="match status" value="1"/>
</dbReference>
<dbReference type="AlphaFoldDB" id="A0A4R7VKM7"/>
<comment type="caution">
    <text evidence="14">The sequence shown here is derived from an EMBL/GenBank/DDBJ whole genome shotgun (WGS) entry which is preliminary data.</text>
</comment>
<dbReference type="InterPro" id="IPR022663">
    <property type="entry name" value="DapB_C"/>
</dbReference>
<comment type="catalytic activity">
    <reaction evidence="11">
        <text>(S)-2,3,4,5-tetrahydrodipicolinate + NAD(+) + H2O = (2S,4S)-4-hydroxy-2,3,4,5-tetrahydrodipicolinate + NADH + H(+)</text>
        <dbReference type="Rhea" id="RHEA:35323"/>
        <dbReference type="ChEBI" id="CHEBI:15377"/>
        <dbReference type="ChEBI" id="CHEBI:15378"/>
        <dbReference type="ChEBI" id="CHEBI:16845"/>
        <dbReference type="ChEBI" id="CHEBI:57540"/>
        <dbReference type="ChEBI" id="CHEBI:57945"/>
        <dbReference type="ChEBI" id="CHEBI:67139"/>
        <dbReference type="EC" id="1.17.1.8"/>
    </reaction>
</comment>
<keyword evidence="5" id="KW-0560">Oxidoreductase</keyword>
<dbReference type="GO" id="GO:0005829">
    <property type="term" value="C:cytosol"/>
    <property type="evidence" value="ECO:0007669"/>
    <property type="project" value="TreeGrafter"/>
</dbReference>
<name>A0A4R7VKM7_9PSEU</name>
<dbReference type="InterPro" id="IPR000846">
    <property type="entry name" value="DapB_N"/>
</dbReference>
<dbReference type="InterPro" id="IPR036291">
    <property type="entry name" value="NAD(P)-bd_dom_sf"/>
</dbReference>
<keyword evidence="7" id="KW-0457">Lysine biosynthesis</keyword>
<keyword evidence="4" id="KW-0220">Diaminopimelate biosynthesis</keyword>
<evidence type="ECO:0000256" key="3">
    <source>
        <dbReference type="ARBA" id="ARBA00022857"/>
    </source>
</evidence>
<dbReference type="Proteomes" id="UP000294927">
    <property type="component" value="Unassembled WGS sequence"/>
</dbReference>
<gene>
    <name evidence="14" type="ORF">CLV71_10797</name>
</gene>
<dbReference type="RefSeq" id="WP_243866624.1">
    <property type="nucleotide sequence ID" value="NZ_SOCP01000007.1"/>
</dbReference>
<evidence type="ECO:0000256" key="10">
    <source>
        <dbReference type="ARBA" id="ARBA00049080"/>
    </source>
</evidence>
<evidence type="ECO:0000256" key="6">
    <source>
        <dbReference type="ARBA" id="ARBA00023027"/>
    </source>
</evidence>
<keyword evidence="15" id="KW-1185">Reference proteome</keyword>
<dbReference type="Pfam" id="PF05173">
    <property type="entry name" value="DapB_C"/>
    <property type="match status" value="1"/>
</dbReference>
<dbReference type="InterPro" id="IPR023940">
    <property type="entry name" value="DHDPR_bac"/>
</dbReference>
<dbReference type="SUPFAM" id="SSF55347">
    <property type="entry name" value="Glyceraldehyde-3-phosphate dehydrogenase-like, C-terminal domain"/>
    <property type="match status" value="1"/>
</dbReference>
<dbReference type="SUPFAM" id="SSF51735">
    <property type="entry name" value="NAD(P)-binding Rossmann-fold domains"/>
    <property type="match status" value="1"/>
</dbReference>
<comment type="catalytic activity">
    <reaction evidence="10">
        <text>(S)-2,3,4,5-tetrahydrodipicolinate + NADP(+) + H2O = (2S,4S)-4-hydroxy-2,3,4,5-tetrahydrodipicolinate + NADPH + H(+)</text>
        <dbReference type="Rhea" id="RHEA:35331"/>
        <dbReference type="ChEBI" id="CHEBI:15377"/>
        <dbReference type="ChEBI" id="CHEBI:15378"/>
        <dbReference type="ChEBI" id="CHEBI:16845"/>
        <dbReference type="ChEBI" id="CHEBI:57783"/>
        <dbReference type="ChEBI" id="CHEBI:58349"/>
        <dbReference type="ChEBI" id="CHEBI:67139"/>
        <dbReference type="EC" id="1.17.1.8"/>
    </reaction>
</comment>
<evidence type="ECO:0000313" key="15">
    <source>
        <dbReference type="Proteomes" id="UP000294927"/>
    </source>
</evidence>
<evidence type="ECO:0000256" key="11">
    <source>
        <dbReference type="ARBA" id="ARBA00049396"/>
    </source>
</evidence>
<organism evidence="14 15">
    <name type="scientific">Actinophytocola oryzae</name>
    <dbReference type="NCBI Taxonomy" id="502181"/>
    <lineage>
        <taxon>Bacteria</taxon>
        <taxon>Bacillati</taxon>
        <taxon>Actinomycetota</taxon>
        <taxon>Actinomycetes</taxon>
        <taxon>Pseudonocardiales</taxon>
        <taxon>Pseudonocardiaceae</taxon>
    </lineage>
</organism>
<evidence type="ECO:0000259" key="13">
    <source>
        <dbReference type="Pfam" id="PF05173"/>
    </source>
</evidence>
<comment type="similarity">
    <text evidence="1">Belongs to the DapB family.</text>
</comment>
<evidence type="ECO:0000256" key="8">
    <source>
        <dbReference type="ARBA" id="ARBA00037922"/>
    </source>
</evidence>
<reference evidence="14 15" key="1">
    <citation type="submission" date="2019-03" db="EMBL/GenBank/DDBJ databases">
        <title>Genomic Encyclopedia of Archaeal and Bacterial Type Strains, Phase II (KMG-II): from individual species to whole genera.</title>
        <authorList>
            <person name="Goeker M."/>
        </authorList>
    </citation>
    <scope>NUCLEOTIDE SEQUENCE [LARGE SCALE GENOMIC DNA]</scope>
    <source>
        <strain evidence="14 15">DSM 45499</strain>
    </source>
</reference>
<dbReference type="Gene3D" id="3.30.360.10">
    <property type="entry name" value="Dihydrodipicolinate Reductase, domain 2"/>
    <property type="match status" value="1"/>
</dbReference>
<evidence type="ECO:0000313" key="14">
    <source>
        <dbReference type="EMBL" id="TDV49758.1"/>
    </source>
</evidence>
<keyword evidence="6" id="KW-0520">NAD</keyword>
<dbReference type="EC" id="1.17.1.8" evidence="9"/>
<keyword evidence="2" id="KW-0028">Amino-acid biosynthesis</keyword>
<sequence length="236" mass="24600">MVLGVVGATGRLGSAVLAECARLGVAVGVTASRAGWVGTTPASVLVDASGPDALEDTVDYCERNGAALVYCVSRTTDRTRDRLTALGARTPVVVADNLSIGHWLQTRLVHVVAELTQALPTRPRMSVHERHPVTKRDRPSASARSLAAVWASAAPPESCGETTAQRSGQPVSDHVVTFDLPGLSLSIGHSVTDLTAAATALLGIAGHVRSLPPGCYPVFEIYSRRYGSAGVRGDGR</sequence>
<dbReference type="PANTHER" id="PTHR20836:SF0">
    <property type="entry name" value="4-HYDROXY-TETRAHYDRODIPICOLINATE REDUCTASE 1, CHLOROPLASTIC-RELATED"/>
    <property type="match status" value="1"/>
</dbReference>
<evidence type="ECO:0000256" key="9">
    <source>
        <dbReference type="ARBA" id="ARBA00038983"/>
    </source>
</evidence>
<comment type="pathway">
    <text evidence="8">Amino-acid biosynthesis; L-lysine biosynthesis via DAP pathway; (S)-tetrahydrodipicolinate from L-aspartate: step 4/4.</text>
</comment>
<dbReference type="GO" id="GO:0019877">
    <property type="term" value="P:diaminopimelate biosynthetic process"/>
    <property type="evidence" value="ECO:0007669"/>
    <property type="project" value="UniProtKB-KW"/>
</dbReference>
<evidence type="ECO:0000256" key="5">
    <source>
        <dbReference type="ARBA" id="ARBA00023002"/>
    </source>
</evidence>
<evidence type="ECO:0000256" key="1">
    <source>
        <dbReference type="ARBA" id="ARBA00006642"/>
    </source>
</evidence>
<dbReference type="PIRSF" id="PIRSF000161">
    <property type="entry name" value="DHPR"/>
    <property type="match status" value="1"/>
</dbReference>
<dbReference type="EMBL" id="SOCP01000007">
    <property type="protein sequence ID" value="TDV49758.1"/>
    <property type="molecule type" value="Genomic_DNA"/>
</dbReference>
<keyword evidence="3" id="KW-0521">NADP</keyword>
<proteinExistence type="inferred from homology"/>
<evidence type="ECO:0000256" key="7">
    <source>
        <dbReference type="ARBA" id="ARBA00023154"/>
    </source>
</evidence>